<comment type="function">
    <text evidence="7">Catalyzes the transfer of the diacylglyceryl group from phosphatidylglycerol to the sulfhydryl group of the N-terminal cysteine of a prolipoprotein, the first step in the formation of mature lipoproteins.</text>
</comment>
<evidence type="ECO:0000256" key="5">
    <source>
        <dbReference type="ARBA" id="ARBA00022989"/>
    </source>
</evidence>
<dbReference type="Pfam" id="PF01790">
    <property type="entry name" value="LGT"/>
    <property type="match status" value="1"/>
</dbReference>
<dbReference type="NCBIfam" id="TIGR00544">
    <property type="entry name" value="lgt"/>
    <property type="match status" value="1"/>
</dbReference>
<dbReference type="GO" id="GO:0005886">
    <property type="term" value="C:plasma membrane"/>
    <property type="evidence" value="ECO:0007669"/>
    <property type="project" value="UniProtKB-SubCell"/>
</dbReference>
<dbReference type="PATRIC" id="fig|1267003.4.peg.1630"/>
<keyword evidence="5 7" id="KW-1133">Transmembrane helix</keyword>
<feature type="transmembrane region" description="Helical" evidence="7">
    <location>
        <begin position="122"/>
        <end position="140"/>
    </location>
</feature>
<dbReference type="PANTHER" id="PTHR30589:SF0">
    <property type="entry name" value="PHOSPHATIDYLGLYCEROL--PROLIPOPROTEIN DIACYLGLYCERYL TRANSFERASE"/>
    <property type="match status" value="1"/>
</dbReference>
<gene>
    <name evidence="7" type="primary">lgt</name>
    <name evidence="8" type="ORF">FD07_GL001545</name>
</gene>
<comment type="pathway">
    <text evidence="7">Protein modification; lipoprotein biosynthesis (diacylglyceryl transfer).</text>
</comment>
<dbReference type="eggNOG" id="COG0682">
    <property type="taxonomic scope" value="Bacteria"/>
</dbReference>
<keyword evidence="4 7" id="KW-0812">Transmembrane</keyword>
<keyword evidence="8" id="KW-0449">Lipoprotein</keyword>
<feature type="transmembrane region" description="Helical" evidence="7">
    <location>
        <begin position="56"/>
        <end position="78"/>
    </location>
</feature>
<comment type="similarity">
    <text evidence="1 7">Belongs to the Lgt family.</text>
</comment>
<keyword evidence="2 7" id="KW-1003">Cell membrane</keyword>
<comment type="caution">
    <text evidence="8">The sequence shown here is derived from an EMBL/GenBank/DDBJ whole genome shotgun (WGS) entry which is preliminary data.</text>
</comment>
<dbReference type="HAMAP" id="MF_01147">
    <property type="entry name" value="Lgt"/>
    <property type="match status" value="1"/>
</dbReference>
<protein>
    <recommendedName>
        <fullName evidence="7">Phosphatidylglycerol--prolipoprotein diacylglyceryl transferase</fullName>
        <ecNumber evidence="7">2.5.1.145</ecNumber>
    </recommendedName>
</protein>
<feature type="binding site" evidence="7">
    <location>
        <position position="141"/>
    </location>
    <ligand>
        <name>a 1,2-diacyl-sn-glycero-3-phospho-(1'-sn-glycerol)</name>
        <dbReference type="ChEBI" id="CHEBI:64716"/>
    </ligand>
</feature>
<comment type="catalytic activity">
    <reaction evidence="7">
        <text>L-cysteinyl-[prolipoprotein] + a 1,2-diacyl-sn-glycero-3-phospho-(1'-sn-glycerol) = an S-1,2-diacyl-sn-glyceryl-L-cysteinyl-[prolipoprotein] + sn-glycerol 1-phosphate + H(+)</text>
        <dbReference type="Rhea" id="RHEA:56712"/>
        <dbReference type="Rhea" id="RHEA-COMP:14679"/>
        <dbReference type="Rhea" id="RHEA-COMP:14680"/>
        <dbReference type="ChEBI" id="CHEBI:15378"/>
        <dbReference type="ChEBI" id="CHEBI:29950"/>
        <dbReference type="ChEBI" id="CHEBI:57685"/>
        <dbReference type="ChEBI" id="CHEBI:64716"/>
        <dbReference type="ChEBI" id="CHEBI:140658"/>
        <dbReference type="EC" id="2.5.1.145"/>
    </reaction>
</comment>
<dbReference type="UniPathway" id="UPA00664"/>
<feature type="transmembrane region" description="Helical" evidence="7">
    <location>
        <begin position="244"/>
        <end position="262"/>
    </location>
</feature>
<proteinExistence type="inferred from homology"/>
<dbReference type="AlphaFoldDB" id="A0A0R1GY03"/>
<dbReference type="STRING" id="357278.IV61_GL000798"/>
<dbReference type="OrthoDB" id="871140at2"/>
<evidence type="ECO:0000256" key="1">
    <source>
        <dbReference type="ARBA" id="ARBA00007150"/>
    </source>
</evidence>
<dbReference type="EMBL" id="AZCZ01000004">
    <property type="protein sequence ID" value="KRK39259.1"/>
    <property type="molecule type" value="Genomic_DNA"/>
</dbReference>
<name>A0A0R1GY03_9LACO</name>
<keyword evidence="9" id="KW-1185">Reference proteome</keyword>
<dbReference type="PROSITE" id="PS01311">
    <property type="entry name" value="LGT"/>
    <property type="match status" value="1"/>
</dbReference>
<feature type="transmembrane region" description="Helical" evidence="7">
    <location>
        <begin position="90"/>
        <end position="115"/>
    </location>
</feature>
<evidence type="ECO:0000256" key="4">
    <source>
        <dbReference type="ARBA" id="ARBA00022692"/>
    </source>
</evidence>
<evidence type="ECO:0000256" key="2">
    <source>
        <dbReference type="ARBA" id="ARBA00022475"/>
    </source>
</evidence>
<comment type="subcellular location">
    <subcellularLocation>
        <location evidence="7">Cell membrane</location>
        <topology evidence="7">Multi-pass membrane protein</topology>
    </subcellularLocation>
</comment>
<keyword evidence="3 7" id="KW-0808">Transferase</keyword>
<dbReference type="RefSeq" id="WP_020088206.1">
    <property type="nucleotide sequence ID" value="NZ_AZCZ01000004.1"/>
</dbReference>
<dbReference type="Proteomes" id="UP000051176">
    <property type="component" value="Unassembled WGS sequence"/>
</dbReference>
<keyword evidence="6 7" id="KW-0472">Membrane</keyword>
<evidence type="ECO:0000313" key="8">
    <source>
        <dbReference type="EMBL" id="KRK39259.1"/>
    </source>
</evidence>
<evidence type="ECO:0000256" key="3">
    <source>
        <dbReference type="ARBA" id="ARBA00022679"/>
    </source>
</evidence>
<dbReference type="EC" id="2.5.1.145" evidence="7"/>
<dbReference type="PANTHER" id="PTHR30589">
    <property type="entry name" value="PROLIPOPROTEIN DIACYLGLYCERYL TRANSFERASE"/>
    <property type="match status" value="1"/>
</dbReference>
<feature type="transmembrane region" description="Helical" evidence="7">
    <location>
        <begin position="24"/>
        <end position="44"/>
    </location>
</feature>
<dbReference type="GO" id="GO:0008961">
    <property type="term" value="F:phosphatidylglycerol-prolipoprotein diacylglyceryl transferase activity"/>
    <property type="evidence" value="ECO:0007669"/>
    <property type="project" value="UniProtKB-UniRule"/>
</dbReference>
<evidence type="ECO:0000313" key="9">
    <source>
        <dbReference type="Proteomes" id="UP000051176"/>
    </source>
</evidence>
<dbReference type="GO" id="GO:0042158">
    <property type="term" value="P:lipoprotein biosynthetic process"/>
    <property type="evidence" value="ECO:0007669"/>
    <property type="project" value="UniProtKB-UniRule"/>
</dbReference>
<evidence type="ECO:0000256" key="7">
    <source>
        <dbReference type="HAMAP-Rule" id="MF_01147"/>
    </source>
</evidence>
<evidence type="ECO:0000256" key="6">
    <source>
        <dbReference type="ARBA" id="ARBA00023136"/>
    </source>
</evidence>
<dbReference type="InterPro" id="IPR001640">
    <property type="entry name" value="Lgt"/>
</dbReference>
<sequence>MGVIFSPIMAALNPIAIHLGPIAVHWYGVIIATGVVIAVILAVREGRRRGINPDDIYDMILWALPAALIAARTYYVVFQWPYYAKHPGEIIAIWDGGIAIYGSLIGAGLVVFFFCRSRFIPVWLMLDVAAPTVILGQAIGRWGNFMNQEAFGRITSLAFLQGLHLPNFIVNQMLINGAYRQPTFLYESTWDLLGFIVLMSLRHTPGLFKQGEVFLSYVLWYSFGRFFVEGMRTDSLMLFGGLRVSQLLSVVLFIGALIIWTYRRRQAVAPAAYLDGNPFRESSKLSK</sequence>
<reference evidence="8 9" key="1">
    <citation type="journal article" date="2015" name="Genome Announc.">
        <title>Expanding the biotechnology potential of lactobacilli through comparative genomics of 213 strains and associated genera.</title>
        <authorList>
            <person name="Sun Z."/>
            <person name="Harris H.M."/>
            <person name="McCann A."/>
            <person name="Guo C."/>
            <person name="Argimon S."/>
            <person name="Zhang W."/>
            <person name="Yang X."/>
            <person name="Jeffery I.B."/>
            <person name="Cooney J.C."/>
            <person name="Kagawa T.F."/>
            <person name="Liu W."/>
            <person name="Song Y."/>
            <person name="Salvetti E."/>
            <person name="Wrobel A."/>
            <person name="Rasinkangas P."/>
            <person name="Parkhill J."/>
            <person name="Rea M.C."/>
            <person name="O'Sullivan O."/>
            <person name="Ritari J."/>
            <person name="Douillard F.P."/>
            <person name="Paul Ross R."/>
            <person name="Yang R."/>
            <person name="Briner A.E."/>
            <person name="Felis G.E."/>
            <person name="de Vos W.M."/>
            <person name="Barrangou R."/>
            <person name="Klaenhammer T.R."/>
            <person name="Caufield P.W."/>
            <person name="Cui Y."/>
            <person name="Zhang H."/>
            <person name="O'Toole P.W."/>
        </authorList>
    </citation>
    <scope>NUCLEOTIDE SEQUENCE [LARGE SCALE GENOMIC DNA]</scope>
    <source>
        <strain evidence="8 9">ATCC 53295</strain>
    </source>
</reference>
<organism evidence="8 9">
    <name type="scientific">Levilactobacillus parabrevis ATCC 53295</name>
    <dbReference type="NCBI Taxonomy" id="1267003"/>
    <lineage>
        <taxon>Bacteria</taxon>
        <taxon>Bacillati</taxon>
        <taxon>Bacillota</taxon>
        <taxon>Bacilli</taxon>
        <taxon>Lactobacillales</taxon>
        <taxon>Lactobacillaceae</taxon>
        <taxon>Levilactobacillus</taxon>
    </lineage>
</organism>
<accession>A0A0R1GY03</accession>